<feature type="compositionally biased region" description="Polar residues" evidence="1">
    <location>
        <begin position="65"/>
        <end position="85"/>
    </location>
</feature>
<feature type="compositionally biased region" description="Basic and acidic residues" evidence="1">
    <location>
        <begin position="187"/>
        <end position="207"/>
    </location>
</feature>
<dbReference type="OrthoDB" id="10266999at2759"/>
<dbReference type="InterPro" id="IPR044926">
    <property type="entry name" value="RGS_subdomain_2"/>
</dbReference>
<feature type="compositionally biased region" description="Low complexity" evidence="1">
    <location>
        <begin position="210"/>
        <end position="234"/>
    </location>
</feature>
<evidence type="ECO:0000313" key="3">
    <source>
        <dbReference type="EMBL" id="PAV64211.1"/>
    </source>
</evidence>
<protein>
    <recommendedName>
        <fullName evidence="2">RGS domain-containing protein</fullName>
    </recommendedName>
</protein>
<dbReference type="PROSITE" id="PS50132">
    <property type="entry name" value="RGS"/>
    <property type="match status" value="1"/>
</dbReference>
<organism evidence="3 4">
    <name type="scientific">Diploscapter pachys</name>
    <dbReference type="NCBI Taxonomy" id="2018661"/>
    <lineage>
        <taxon>Eukaryota</taxon>
        <taxon>Metazoa</taxon>
        <taxon>Ecdysozoa</taxon>
        <taxon>Nematoda</taxon>
        <taxon>Chromadorea</taxon>
        <taxon>Rhabditida</taxon>
        <taxon>Rhabditina</taxon>
        <taxon>Rhabditomorpha</taxon>
        <taxon>Rhabditoidea</taxon>
        <taxon>Rhabditidae</taxon>
        <taxon>Diploscapter</taxon>
    </lineage>
</organism>
<feature type="compositionally biased region" description="Low complexity" evidence="1">
    <location>
        <begin position="169"/>
        <end position="184"/>
    </location>
</feature>
<dbReference type="EMBL" id="LIAE01010268">
    <property type="protein sequence ID" value="PAV64211.1"/>
    <property type="molecule type" value="Genomic_DNA"/>
</dbReference>
<dbReference type="Proteomes" id="UP000218231">
    <property type="component" value="Unassembled WGS sequence"/>
</dbReference>
<dbReference type="PANTHER" id="PTHR10845:SF192">
    <property type="entry name" value="DOUBLE HIT, ISOFORM B"/>
    <property type="match status" value="1"/>
</dbReference>
<feature type="domain" description="RGS" evidence="2">
    <location>
        <begin position="303"/>
        <end position="419"/>
    </location>
</feature>
<evidence type="ECO:0000256" key="1">
    <source>
        <dbReference type="SAM" id="MobiDB-lite"/>
    </source>
</evidence>
<dbReference type="SMART" id="SM00315">
    <property type="entry name" value="RGS"/>
    <property type="match status" value="1"/>
</dbReference>
<keyword evidence="4" id="KW-1185">Reference proteome</keyword>
<feature type="compositionally biased region" description="Low complexity" evidence="1">
    <location>
        <begin position="104"/>
        <end position="124"/>
    </location>
</feature>
<feature type="region of interest" description="Disordered" evidence="1">
    <location>
        <begin position="65"/>
        <end position="250"/>
    </location>
</feature>
<name>A0A2A2JRE9_9BILA</name>
<evidence type="ECO:0000259" key="2">
    <source>
        <dbReference type="PROSITE" id="PS50132"/>
    </source>
</evidence>
<feature type="compositionally biased region" description="Low complexity" evidence="1">
    <location>
        <begin position="139"/>
        <end position="158"/>
    </location>
</feature>
<comment type="caution">
    <text evidence="3">The sequence shown here is derived from an EMBL/GenBank/DDBJ whole genome shotgun (WGS) entry which is preliminary data.</text>
</comment>
<accession>A0A2A2JRE9</accession>
<dbReference type="FunFam" id="1.10.167.10:FF:000001">
    <property type="entry name" value="Putative regulator of g-protein signaling 12"/>
    <property type="match status" value="1"/>
</dbReference>
<proteinExistence type="predicted"/>
<reference evidence="3 4" key="1">
    <citation type="journal article" date="2017" name="Curr. Biol.">
        <title>Genome architecture and evolution of a unichromosomal asexual nematode.</title>
        <authorList>
            <person name="Fradin H."/>
            <person name="Zegar C."/>
            <person name="Gutwein M."/>
            <person name="Lucas J."/>
            <person name="Kovtun M."/>
            <person name="Corcoran D."/>
            <person name="Baugh L.R."/>
            <person name="Kiontke K."/>
            <person name="Gunsalus K."/>
            <person name="Fitch D.H."/>
            <person name="Piano F."/>
        </authorList>
    </citation>
    <scope>NUCLEOTIDE SEQUENCE [LARGE SCALE GENOMIC DNA]</scope>
    <source>
        <strain evidence="3">PF1309</strain>
    </source>
</reference>
<dbReference type="InterPro" id="IPR016137">
    <property type="entry name" value="RGS"/>
</dbReference>
<dbReference type="PRINTS" id="PR01301">
    <property type="entry name" value="RGSPROTEIN"/>
</dbReference>
<dbReference type="Gene3D" id="1.10.167.10">
    <property type="entry name" value="Regulator of G-protein Signalling 4, domain 2"/>
    <property type="match status" value="1"/>
</dbReference>
<dbReference type="AlphaFoldDB" id="A0A2A2JRE9"/>
<dbReference type="STRING" id="2018661.A0A2A2JRE9"/>
<dbReference type="InterPro" id="IPR024066">
    <property type="entry name" value="RGS_subdom1/3"/>
</dbReference>
<dbReference type="SUPFAM" id="SSF48097">
    <property type="entry name" value="Regulator of G-protein signaling, RGS"/>
    <property type="match status" value="1"/>
</dbReference>
<dbReference type="Pfam" id="PF00615">
    <property type="entry name" value="RGS"/>
    <property type="match status" value="1"/>
</dbReference>
<dbReference type="PANTHER" id="PTHR10845">
    <property type="entry name" value="REGULATOR OF G PROTEIN SIGNALING"/>
    <property type="match status" value="1"/>
</dbReference>
<gene>
    <name evidence="3" type="ORF">WR25_12547</name>
</gene>
<evidence type="ECO:0000313" key="4">
    <source>
        <dbReference type="Proteomes" id="UP000218231"/>
    </source>
</evidence>
<feature type="region of interest" description="Disordered" evidence="1">
    <location>
        <begin position="270"/>
        <end position="289"/>
    </location>
</feature>
<dbReference type="InterPro" id="IPR036305">
    <property type="entry name" value="RGS_sf"/>
</dbReference>
<dbReference type="Gene3D" id="1.10.196.10">
    <property type="match status" value="1"/>
</dbReference>
<sequence length="428" mass="47322">MKHSRAFVNDSCECFGTEHWCHYVVVVIAVSESSPTTADVECLLASRRSSGGGCVVVGGATSEFGTSSSVSTQPKYQQQQIAVTGSSKKKRKLKSKEDEKKQPHSPSSCCTSTTSTISPSQHIPATGPSHRGQRRIILATNRAVTSSTATNASAVQQSGAGGSQRRKSTSSQQQQPNSSVANSSDPVGRDTDRASEDYLDRQHDDTSRPSTSRRNQPNQSSNSNSSSGTQNIGSPTHQQAEPPESESPHQRSMLMKILTCDCNFMGQNHSGSVGTEKKPVSQQQTQDNLDRPSYEVVYSWSQSFDQLMKNRIGQKYFAEFLKGEYSDENILFWQACEELKREKNAEKIEEKARIIYEDFISILSPKEVSLDSRVREIVNSNMSRPSASTFDEAQAQIYTLMQRDSYPRFLASPLYKNMIGNHGMLEEV</sequence>